<feature type="transmembrane region" description="Helical" evidence="4">
    <location>
        <begin position="7"/>
        <end position="24"/>
    </location>
</feature>
<evidence type="ECO:0000313" key="7">
    <source>
        <dbReference type="Proteomes" id="UP000061704"/>
    </source>
</evidence>
<keyword evidence="7" id="KW-1185">Reference proteome</keyword>
<feature type="transmembrane region" description="Helical" evidence="4">
    <location>
        <begin position="36"/>
        <end position="63"/>
    </location>
</feature>
<evidence type="ECO:0000256" key="3">
    <source>
        <dbReference type="ARBA" id="ARBA00047594"/>
    </source>
</evidence>
<feature type="transmembrane region" description="Helical" evidence="4">
    <location>
        <begin position="75"/>
        <end position="96"/>
    </location>
</feature>
<dbReference type="InterPro" id="IPR036938">
    <property type="entry name" value="PAP2/HPO_sf"/>
</dbReference>
<dbReference type="KEGG" id="icp:ICMP_086"/>
<protein>
    <recommendedName>
        <fullName evidence="1">undecaprenyl-diphosphate phosphatase</fullName>
        <ecNumber evidence="1">3.6.1.27</ecNumber>
    </recommendedName>
    <alternativeName>
        <fullName evidence="2">Undecaprenyl pyrophosphate phosphatase</fullName>
    </alternativeName>
</protein>
<feature type="transmembrane region" description="Helical" evidence="4">
    <location>
        <begin position="157"/>
        <end position="179"/>
    </location>
</feature>
<dbReference type="SUPFAM" id="SSF48317">
    <property type="entry name" value="Acid phosphatase/Vanadium-dependent haloperoxidase"/>
    <property type="match status" value="1"/>
</dbReference>
<dbReference type="GO" id="GO:0005886">
    <property type="term" value="C:plasma membrane"/>
    <property type="evidence" value="ECO:0007669"/>
    <property type="project" value="TreeGrafter"/>
</dbReference>
<dbReference type="InterPro" id="IPR000326">
    <property type="entry name" value="PAP2/HPO"/>
</dbReference>
<dbReference type="Proteomes" id="UP000061704">
    <property type="component" value="Chromosome"/>
</dbReference>
<proteinExistence type="predicted"/>
<dbReference type="HOGENOM" id="CLU_083863_0_0_6"/>
<evidence type="ECO:0000256" key="4">
    <source>
        <dbReference type="SAM" id="Phobius"/>
    </source>
</evidence>
<feature type="transmembrane region" description="Helical" evidence="4">
    <location>
        <begin position="212"/>
        <end position="238"/>
    </location>
</feature>
<dbReference type="STRING" id="476281.ICMP_086"/>
<keyword evidence="4" id="KW-0812">Transmembrane</keyword>
<keyword evidence="4" id="KW-1133">Transmembrane helix</keyword>
<organism evidence="6 7">
    <name type="scientific">Candidatus Ishikawaella capsulata Mpkobe</name>
    <dbReference type="NCBI Taxonomy" id="476281"/>
    <lineage>
        <taxon>Bacteria</taxon>
        <taxon>Pseudomonadati</taxon>
        <taxon>Pseudomonadota</taxon>
        <taxon>Gammaproteobacteria</taxon>
        <taxon>Enterobacterales</taxon>
        <taxon>Enterobacteriaceae</taxon>
        <taxon>Candidatus Ishikawella</taxon>
    </lineage>
</organism>
<feature type="transmembrane region" description="Helical" evidence="4">
    <location>
        <begin position="186"/>
        <end position="206"/>
    </location>
</feature>
<feature type="domain" description="Phosphatidic acid phosphatase type 2/haloperoxidase" evidence="5">
    <location>
        <begin position="79"/>
        <end position="227"/>
    </location>
</feature>
<dbReference type="PANTHER" id="PTHR14969">
    <property type="entry name" value="SPHINGOSINE-1-PHOSPHATE PHOSPHOHYDROLASE"/>
    <property type="match status" value="1"/>
</dbReference>
<dbReference type="GO" id="GO:0050380">
    <property type="term" value="F:undecaprenyl-diphosphatase activity"/>
    <property type="evidence" value="ECO:0007669"/>
    <property type="project" value="UniProtKB-EC"/>
</dbReference>
<name>C5WC96_9ENTR</name>
<dbReference type="PANTHER" id="PTHR14969:SF54">
    <property type="entry name" value="PHOSPHATIDYLGLYCEROPHOSPHATASE B"/>
    <property type="match status" value="1"/>
</dbReference>
<dbReference type="CDD" id="cd01610">
    <property type="entry name" value="PAP2_like"/>
    <property type="match status" value="1"/>
</dbReference>
<dbReference type="Pfam" id="PF01569">
    <property type="entry name" value="PAP2"/>
    <property type="match status" value="1"/>
</dbReference>
<comment type="catalytic activity">
    <reaction evidence="3">
        <text>di-trans,octa-cis-undecaprenyl diphosphate + H2O = di-trans,octa-cis-undecaprenyl phosphate + phosphate + H(+)</text>
        <dbReference type="Rhea" id="RHEA:28094"/>
        <dbReference type="ChEBI" id="CHEBI:15377"/>
        <dbReference type="ChEBI" id="CHEBI:15378"/>
        <dbReference type="ChEBI" id="CHEBI:43474"/>
        <dbReference type="ChEBI" id="CHEBI:58405"/>
        <dbReference type="ChEBI" id="CHEBI:60392"/>
        <dbReference type="EC" id="3.6.1.27"/>
    </reaction>
</comment>
<dbReference type="AlphaFoldDB" id="C5WC96"/>
<evidence type="ECO:0000256" key="2">
    <source>
        <dbReference type="ARBA" id="ARBA00032707"/>
    </source>
</evidence>
<accession>C5WC96</accession>
<dbReference type="SMART" id="SM00014">
    <property type="entry name" value="acidPPc"/>
    <property type="match status" value="1"/>
</dbReference>
<reference evidence="6 7" key="1">
    <citation type="journal article" date="2011" name="Genome Biol. Evol.">
        <title>Reductive evolution of bacterial genome in insect gut environment.</title>
        <authorList>
            <person name="Nikoh N."/>
            <person name="Hosokawa T."/>
            <person name="Ohshima K."/>
            <person name="Hattori M."/>
            <person name="Fukatsu T."/>
        </authorList>
    </citation>
    <scope>NUCLEOTIDE SEQUENCE [LARGE SCALE GENOMIC DNA]</scope>
    <source>
        <strain evidence="6 7">Mpkobe</strain>
    </source>
</reference>
<dbReference type="EMBL" id="AP010872">
    <property type="protein sequence ID" value="BAH82952.1"/>
    <property type="molecule type" value="Genomic_DNA"/>
</dbReference>
<dbReference type="EC" id="3.6.1.27" evidence="1"/>
<gene>
    <name evidence="6" type="primary">pgpB</name>
    <name evidence="6" type="ORF">ICMP_086</name>
</gene>
<sequence length="245" mass="29330">MYKTVRYTVSSVILLLLLPLIVWFSQWKWEFKDSAFLIRFFYFITETVNTPCSILISILLSIYIVRCLQLCFKSAFLLIIIMNSIIITGQLTKHFIKEQIKEPRPYMIWLSKIHNFDKRIFHHLRRDEVTNIVSIMLSQDTQIPRWLKNYWIQESSFSFPSGHSIFVTTWSLLATILLWPRRYIKTVVFLFLWADAVMASRLFLGMHWSWDLIFAILLSWLLIIAFTCIKIVSSFFLIKNYEQDF</sequence>
<evidence type="ECO:0000256" key="1">
    <source>
        <dbReference type="ARBA" id="ARBA00012374"/>
    </source>
</evidence>
<evidence type="ECO:0000313" key="6">
    <source>
        <dbReference type="EMBL" id="BAH82952.1"/>
    </source>
</evidence>
<evidence type="ECO:0000259" key="5">
    <source>
        <dbReference type="SMART" id="SM00014"/>
    </source>
</evidence>
<dbReference type="Gene3D" id="1.20.144.10">
    <property type="entry name" value="Phosphatidic acid phosphatase type 2/haloperoxidase"/>
    <property type="match status" value="1"/>
</dbReference>
<keyword evidence="4" id="KW-0472">Membrane</keyword>